<dbReference type="EMBL" id="WMEO01000003">
    <property type="protein sequence ID" value="MYL15647.1"/>
    <property type="molecule type" value="Genomic_DNA"/>
</dbReference>
<accession>A0A6B1I940</accession>
<proteinExistence type="predicted"/>
<name>A0A6B1I940_9EURY</name>
<comment type="caution">
    <text evidence="1">The sequence shown here is derived from an EMBL/GenBank/DDBJ whole genome shotgun (WGS) entry which is preliminary data.</text>
</comment>
<reference evidence="1 2" key="1">
    <citation type="submission" date="2019-11" db="EMBL/GenBank/DDBJ databases">
        <title>Genome sequences of 17 halophilic strains isolated from different environments.</title>
        <authorList>
            <person name="Furrow R.E."/>
        </authorList>
    </citation>
    <scope>NUCLEOTIDE SEQUENCE [LARGE SCALE GENOMIC DNA]</scope>
    <source>
        <strain evidence="1 2">22517_05_Cabo</strain>
    </source>
</reference>
<sequence length="83" mass="9033">MPSQAPPTRATVDLSELGFDADADVEISVDERDDETVVEVAHETGEWTLTFDEFGELKRAPGRSAPRWLGPAIKKAAPGLRVL</sequence>
<protein>
    <submittedName>
        <fullName evidence="1">Uncharacterized protein</fullName>
    </submittedName>
</protein>
<organism evidence="1 2">
    <name type="scientific">Halorubrum distributum</name>
    <dbReference type="NCBI Taxonomy" id="29283"/>
    <lineage>
        <taxon>Archaea</taxon>
        <taxon>Methanobacteriati</taxon>
        <taxon>Methanobacteriota</taxon>
        <taxon>Stenosarchaea group</taxon>
        <taxon>Halobacteria</taxon>
        <taxon>Halobacteriales</taxon>
        <taxon>Haloferacaceae</taxon>
        <taxon>Halorubrum</taxon>
        <taxon>Halorubrum distributum group</taxon>
    </lineage>
</organism>
<dbReference type="AlphaFoldDB" id="A0A6B1I940"/>
<dbReference type="RefSeq" id="WP_159368632.1">
    <property type="nucleotide sequence ID" value="NZ_WMEO01000003.1"/>
</dbReference>
<evidence type="ECO:0000313" key="1">
    <source>
        <dbReference type="EMBL" id="MYL15647.1"/>
    </source>
</evidence>
<evidence type="ECO:0000313" key="2">
    <source>
        <dbReference type="Proteomes" id="UP000460194"/>
    </source>
</evidence>
<gene>
    <name evidence="1" type="ORF">GLW36_03155</name>
</gene>
<dbReference type="Proteomes" id="UP000460194">
    <property type="component" value="Unassembled WGS sequence"/>
</dbReference>